<feature type="transmembrane region" description="Helical" evidence="17">
    <location>
        <begin position="676"/>
        <end position="701"/>
    </location>
</feature>
<evidence type="ECO:0000256" key="7">
    <source>
        <dbReference type="ARBA" id="ARBA00022989"/>
    </source>
</evidence>
<evidence type="ECO:0000259" key="19">
    <source>
        <dbReference type="PROSITE" id="PS50835"/>
    </source>
</evidence>
<dbReference type="InterPro" id="IPR013783">
    <property type="entry name" value="Ig-like_fold"/>
</dbReference>
<feature type="domain" description="Fibronectin type-III" evidence="20">
    <location>
        <begin position="549"/>
        <end position="643"/>
    </location>
</feature>
<evidence type="ECO:0000256" key="15">
    <source>
        <dbReference type="ARBA" id="ARBA00041099"/>
    </source>
</evidence>
<sequence>MNYQHILIPILMILVFLRNTSAIGIFFTRSPESLVAPLHDEVVFDCTLNIDVDYIKWRHNSSDFSYPAQSHTNTNSRLVVKVESIAETGDYQCVAIIGASSLASTAATLSLATLKEFDNRSLSSNENTFQITTGNTVTLNCGKPIQSDPPALIQYYKNGQPLPRTTPVSSAGSVLLKNIQPEHSGHYTCSATNNIVSRVVDSPMSINLNVHSNHVALSPRFLNKPQTLYIAQKNSNVSIECAPYGEPVPTVQWFGIHKNKLMNSNKTNIEPGLLTIRNLSIEDSGVYECNIENIYGKINYLITLQVQELPYVKNGPSEFVIINEGSSETLKCEAMGTPNPKIIWYLNGKPVNDSNIFVKGGILTLNNTQKYHAGFIQCFACNVLGCSYWAAMIQVNPKQITQLSSQQYNYEDSTTRSSPQRERKDRNHKGKGHKKDKKKKGNEMIPPSQPNVTRLTENSVMVVWSVPPNDGLQIRFFKLQYKEVKDNWWNTSSDDIQMHIRCYQVDKLLPDREYVFKVAAVYSNNDNKSGPTSKHFFLNKGPPNRTLIPPTLMSAKAVNSTSILLEWEYLNSVLAPVHGFYVYYRATSTAGDYTKAIVEGQNARTFVVTHLLPDTSYDLKLQSFTINEASNFSAILIHKTFGEPKTSTDTPKWTDNSVDSTSNNNAYSTIGGVRSLYVLLGAIVAIIGAIILLIFVTVCMYSKRSSAHSNSAELNKNSEAVSGLEPLSMNGFALKNGKMVNGCTLPIGSDSTHGHTHAPNGYVIHPINITNNPLAPDAKNTIEISYLTNHNNNCSENEMNSLPRRTLPIPTDTPRTWHSKDAKDENYV</sequence>
<dbReference type="InterPro" id="IPR036179">
    <property type="entry name" value="Ig-like_dom_sf"/>
</dbReference>
<dbReference type="GO" id="GO:0098609">
    <property type="term" value="P:cell-cell adhesion"/>
    <property type="evidence" value="ECO:0007669"/>
    <property type="project" value="TreeGrafter"/>
</dbReference>
<dbReference type="SMART" id="SM00409">
    <property type="entry name" value="IG"/>
    <property type="match status" value="4"/>
</dbReference>
<feature type="domain" description="Ig-like" evidence="19">
    <location>
        <begin position="120"/>
        <end position="207"/>
    </location>
</feature>
<dbReference type="InterPro" id="IPR013098">
    <property type="entry name" value="Ig_I-set"/>
</dbReference>
<gene>
    <name evidence="21" type="primary">iHog_0</name>
    <name evidence="23" type="synonym">LOC112683097</name>
    <name evidence="21" type="ORF">g.81841</name>
</gene>
<feature type="domain" description="Ig-like" evidence="19">
    <location>
        <begin position="310"/>
        <end position="401"/>
    </location>
</feature>
<dbReference type="InterPro" id="IPR003961">
    <property type="entry name" value="FN3_dom"/>
</dbReference>
<dbReference type="OrthoDB" id="9998697at2759"/>
<dbReference type="PROSITE" id="PS50853">
    <property type="entry name" value="FN3"/>
    <property type="match status" value="2"/>
</dbReference>
<feature type="region of interest" description="Disordered" evidence="16">
    <location>
        <begin position="795"/>
        <end position="828"/>
    </location>
</feature>
<dbReference type="InterPro" id="IPR036116">
    <property type="entry name" value="FN3_sf"/>
</dbReference>
<comment type="similarity">
    <text evidence="13">Belongs to the immunoglobulin superfamily. IHOG family.</text>
</comment>
<dbReference type="Proteomes" id="UP000694846">
    <property type="component" value="Unplaced"/>
</dbReference>
<dbReference type="PANTHER" id="PTHR44170">
    <property type="entry name" value="PROTEIN SIDEKICK"/>
    <property type="match status" value="1"/>
</dbReference>
<feature type="chain" id="PRO_5044579276" description="Interference hedgehog" evidence="18">
    <location>
        <begin position="23"/>
        <end position="828"/>
    </location>
</feature>
<dbReference type="GO" id="GO:0009653">
    <property type="term" value="P:anatomical structure morphogenesis"/>
    <property type="evidence" value="ECO:0007669"/>
    <property type="project" value="UniProtKB-ARBA"/>
</dbReference>
<dbReference type="SMART" id="SM00408">
    <property type="entry name" value="IGc2"/>
    <property type="match status" value="3"/>
</dbReference>
<feature type="domain" description="Ig-like" evidence="19">
    <location>
        <begin position="9"/>
        <end position="110"/>
    </location>
</feature>
<organism evidence="21">
    <name type="scientific">Sipha flava</name>
    <name type="common">yellow sugarcane aphid</name>
    <dbReference type="NCBI Taxonomy" id="143950"/>
    <lineage>
        <taxon>Eukaryota</taxon>
        <taxon>Metazoa</taxon>
        <taxon>Ecdysozoa</taxon>
        <taxon>Arthropoda</taxon>
        <taxon>Hexapoda</taxon>
        <taxon>Insecta</taxon>
        <taxon>Pterygota</taxon>
        <taxon>Neoptera</taxon>
        <taxon>Paraneoptera</taxon>
        <taxon>Hemiptera</taxon>
        <taxon>Sternorrhyncha</taxon>
        <taxon>Aphidomorpha</taxon>
        <taxon>Aphidoidea</taxon>
        <taxon>Aphididae</taxon>
        <taxon>Sipha</taxon>
    </lineage>
</organism>
<feature type="domain" description="Ig-like" evidence="19">
    <location>
        <begin position="219"/>
        <end position="307"/>
    </location>
</feature>
<evidence type="ECO:0000259" key="20">
    <source>
        <dbReference type="PROSITE" id="PS50853"/>
    </source>
</evidence>
<evidence type="ECO:0000313" key="23">
    <source>
        <dbReference type="RefSeq" id="XP_025409744.1"/>
    </source>
</evidence>
<dbReference type="InterPro" id="IPR003599">
    <property type="entry name" value="Ig_sub"/>
</dbReference>
<dbReference type="InterPro" id="IPR003598">
    <property type="entry name" value="Ig_sub2"/>
</dbReference>
<keyword evidence="22" id="KW-1185">Reference proteome</keyword>
<dbReference type="PROSITE" id="PS50835">
    <property type="entry name" value="IG_LIKE"/>
    <property type="match status" value="4"/>
</dbReference>
<dbReference type="GO" id="GO:0030154">
    <property type="term" value="P:cell differentiation"/>
    <property type="evidence" value="ECO:0007669"/>
    <property type="project" value="UniProtKB-ARBA"/>
</dbReference>
<evidence type="ECO:0000256" key="18">
    <source>
        <dbReference type="SAM" id="SignalP"/>
    </source>
</evidence>
<evidence type="ECO:0000256" key="12">
    <source>
        <dbReference type="ARBA" id="ARBA00037573"/>
    </source>
</evidence>
<dbReference type="PANTHER" id="PTHR44170:SF33">
    <property type="entry name" value="BROTHER OF IHOG, ISOFORM G-RELATED"/>
    <property type="match status" value="1"/>
</dbReference>
<evidence type="ECO:0000313" key="22">
    <source>
        <dbReference type="Proteomes" id="UP000694846"/>
    </source>
</evidence>
<proteinExistence type="inferred from homology"/>
<accession>A0A2S2QVB5</accession>
<dbReference type="EMBL" id="GGMS01012400">
    <property type="protein sequence ID" value="MBY81603.1"/>
    <property type="molecule type" value="Transcribed_RNA"/>
</dbReference>
<reference evidence="23" key="2">
    <citation type="submission" date="2025-04" db="UniProtKB">
        <authorList>
            <consortium name="RefSeq"/>
        </authorList>
    </citation>
    <scope>IDENTIFICATION</scope>
    <source>
        <tissue evidence="23">Whole body</tissue>
    </source>
</reference>
<evidence type="ECO:0000256" key="5">
    <source>
        <dbReference type="ARBA" id="ARBA00022737"/>
    </source>
</evidence>
<keyword evidence="11" id="KW-0393">Immunoglobulin domain</keyword>
<evidence type="ECO:0000256" key="1">
    <source>
        <dbReference type="ARBA" id="ARBA00004479"/>
    </source>
</evidence>
<dbReference type="Pfam" id="PF13895">
    <property type="entry name" value="Ig_2"/>
    <property type="match status" value="1"/>
</dbReference>
<dbReference type="Pfam" id="PF13927">
    <property type="entry name" value="Ig_3"/>
    <property type="match status" value="1"/>
</dbReference>
<comment type="subcellular location">
    <subcellularLocation>
        <location evidence="1">Membrane</location>
        <topology evidence="1">Single-pass type I membrane protein</topology>
    </subcellularLocation>
</comment>
<feature type="compositionally biased region" description="Polar residues" evidence="16">
    <location>
        <begin position="405"/>
        <end position="418"/>
    </location>
</feature>
<keyword evidence="3 17" id="KW-0812">Transmembrane</keyword>
<feature type="compositionally biased region" description="Basic residues" evidence="16">
    <location>
        <begin position="426"/>
        <end position="440"/>
    </location>
</feature>
<keyword evidence="9" id="KW-1015">Disulfide bond</keyword>
<evidence type="ECO:0000256" key="13">
    <source>
        <dbReference type="ARBA" id="ARBA00038144"/>
    </source>
</evidence>
<evidence type="ECO:0000256" key="4">
    <source>
        <dbReference type="ARBA" id="ARBA00022729"/>
    </source>
</evidence>
<dbReference type="Gene3D" id="2.60.40.10">
    <property type="entry name" value="Immunoglobulins"/>
    <property type="match status" value="6"/>
</dbReference>
<feature type="signal peptide" evidence="18">
    <location>
        <begin position="1"/>
        <end position="22"/>
    </location>
</feature>
<dbReference type="Pfam" id="PF07679">
    <property type="entry name" value="I-set"/>
    <property type="match status" value="1"/>
</dbReference>
<evidence type="ECO:0000256" key="10">
    <source>
        <dbReference type="ARBA" id="ARBA00023180"/>
    </source>
</evidence>
<keyword evidence="10" id="KW-0325">Glycoprotein</keyword>
<reference evidence="21" key="1">
    <citation type="submission" date="2018-04" db="EMBL/GenBank/DDBJ databases">
        <title>Transcriptome assembly of Sipha flava.</title>
        <authorList>
            <person name="Scully E.D."/>
            <person name="Geib S.M."/>
            <person name="Palmer N.A."/>
            <person name="Koch K."/>
            <person name="Bradshaw J."/>
            <person name="Heng-Moss T."/>
            <person name="Sarath G."/>
        </authorList>
    </citation>
    <scope>NUCLEOTIDE SEQUENCE</scope>
</reference>
<evidence type="ECO:0000256" key="14">
    <source>
        <dbReference type="ARBA" id="ARBA00038530"/>
    </source>
</evidence>
<dbReference type="AlphaFoldDB" id="A0A2S2QVB5"/>
<protein>
    <recommendedName>
        <fullName evidence="15">Interference hedgehog</fullName>
    </recommendedName>
</protein>
<feature type="domain" description="Fibronectin type-III" evidence="20">
    <location>
        <begin position="446"/>
        <end position="543"/>
    </location>
</feature>
<evidence type="ECO:0000313" key="21">
    <source>
        <dbReference type="EMBL" id="MBY81603.1"/>
    </source>
</evidence>
<dbReference type="InterPro" id="IPR007110">
    <property type="entry name" value="Ig-like_dom"/>
</dbReference>
<evidence type="ECO:0000256" key="11">
    <source>
        <dbReference type="ARBA" id="ARBA00023319"/>
    </source>
</evidence>
<keyword evidence="8 17" id="KW-0472">Membrane</keyword>
<keyword evidence="4 18" id="KW-0732">Signal</keyword>
<evidence type="ECO:0000256" key="9">
    <source>
        <dbReference type="ARBA" id="ARBA00023157"/>
    </source>
</evidence>
<dbReference type="RefSeq" id="XP_025409744.1">
    <property type="nucleotide sequence ID" value="XM_025553959.1"/>
</dbReference>
<evidence type="ECO:0000256" key="8">
    <source>
        <dbReference type="ARBA" id="ARBA00023136"/>
    </source>
</evidence>
<feature type="region of interest" description="Disordered" evidence="16">
    <location>
        <begin position="405"/>
        <end position="452"/>
    </location>
</feature>
<evidence type="ECO:0000256" key="17">
    <source>
        <dbReference type="SAM" id="Phobius"/>
    </source>
</evidence>
<dbReference type="SUPFAM" id="SSF49265">
    <property type="entry name" value="Fibronectin type III"/>
    <property type="match status" value="1"/>
</dbReference>
<feature type="compositionally biased region" description="Basic and acidic residues" evidence="16">
    <location>
        <begin position="818"/>
        <end position="828"/>
    </location>
</feature>
<dbReference type="SMART" id="SM00060">
    <property type="entry name" value="FN3"/>
    <property type="match status" value="2"/>
</dbReference>
<keyword evidence="7 17" id="KW-1133">Transmembrane helix</keyword>
<keyword evidence="2" id="KW-0358">Heparin-binding</keyword>
<dbReference type="GO" id="GO:0007399">
    <property type="term" value="P:nervous system development"/>
    <property type="evidence" value="ECO:0007669"/>
    <property type="project" value="TreeGrafter"/>
</dbReference>
<evidence type="ECO:0000256" key="16">
    <source>
        <dbReference type="SAM" id="MobiDB-lite"/>
    </source>
</evidence>
<comment type="subunit">
    <text evidence="14">Homodimer. Heterotetramer; 2 iHog chains bind 2 hh chains when facilitated by heparin, heparin is required to promote high-affinity interactions between hh and iHog.</text>
</comment>
<name>A0A2S2QVB5_9HEMI</name>
<comment type="function">
    <text evidence="12">Mediates response to the active Hedgehog (Hh) protein signal in embryos, functioning upstream or at the level of patched (ptc).</text>
</comment>
<evidence type="ECO:0000256" key="6">
    <source>
        <dbReference type="ARBA" id="ARBA00022974"/>
    </source>
</evidence>
<dbReference type="Pfam" id="PF00041">
    <property type="entry name" value="fn3"/>
    <property type="match status" value="2"/>
</dbReference>
<dbReference type="SUPFAM" id="SSF48726">
    <property type="entry name" value="Immunoglobulin"/>
    <property type="match status" value="4"/>
</dbReference>
<keyword evidence="6" id="KW-0654">Proteoglycan</keyword>
<evidence type="ECO:0000256" key="2">
    <source>
        <dbReference type="ARBA" id="ARBA00022674"/>
    </source>
</evidence>
<evidence type="ECO:0000256" key="3">
    <source>
        <dbReference type="ARBA" id="ARBA00022692"/>
    </source>
</evidence>
<dbReference type="CDD" id="cd00063">
    <property type="entry name" value="FN3"/>
    <property type="match status" value="2"/>
</dbReference>
<keyword evidence="5" id="KW-0677">Repeat</keyword>